<comment type="subcellular location">
    <subcellularLocation>
        <location evidence="1">Membrane</location>
        <topology evidence="1">Multi-pass membrane protein</topology>
    </subcellularLocation>
</comment>
<accession>A0A9W7DV69</accession>
<evidence type="ECO:0000256" key="7">
    <source>
        <dbReference type="RuleBase" id="RU079119"/>
    </source>
</evidence>
<keyword evidence="5 7" id="KW-0472">Membrane</keyword>
<dbReference type="GO" id="GO:0005794">
    <property type="term" value="C:Golgi apparatus"/>
    <property type="evidence" value="ECO:0007669"/>
    <property type="project" value="TreeGrafter"/>
</dbReference>
<dbReference type="PROSITE" id="PS50216">
    <property type="entry name" value="DHHC"/>
    <property type="match status" value="1"/>
</dbReference>
<gene>
    <name evidence="10" type="ORF">TrST_g3963</name>
</gene>
<feature type="region of interest" description="Disordered" evidence="8">
    <location>
        <begin position="1"/>
        <end position="43"/>
    </location>
</feature>
<reference evidence="11" key="1">
    <citation type="journal article" date="2023" name="Commun. Biol.">
        <title>Genome analysis of Parmales, the sister group of diatoms, reveals the evolutionary specialization of diatoms from phago-mixotrophs to photoautotrophs.</title>
        <authorList>
            <person name="Ban H."/>
            <person name="Sato S."/>
            <person name="Yoshikawa S."/>
            <person name="Yamada K."/>
            <person name="Nakamura Y."/>
            <person name="Ichinomiya M."/>
            <person name="Sato N."/>
            <person name="Blanc-Mathieu R."/>
            <person name="Endo H."/>
            <person name="Kuwata A."/>
            <person name="Ogata H."/>
        </authorList>
    </citation>
    <scope>NUCLEOTIDE SEQUENCE [LARGE SCALE GENOMIC DNA]</scope>
    <source>
        <strain evidence="11">NIES 3701</strain>
    </source>
</reference>
<dbReference type="EC" id="2.3.1.225" evidence="7"/>
<dbReference type="Pfam" id="PF01529">
    <property type="entry name" value="DHHC"/>
    <property type="match status" value="1"/>
</dbReference>
<proteinExistence type="inferred from homology"/>
<evidence type="ECO:0000313" key="10">
    <source>
        <dbReference type="EMBL" id="GMH57529.1"/>
    </source>
</evidence>
<comment type="domain">
    <text evidence="7">The DHHC domain is required for palmitoyltransferase activity.</text>
</comment>
<dbReference type="AlphaFoldDB" id="A0A9W7DV69"/>
<dbReference type="PANTHER" id="PTHR22883">
    <property type="entry name" value="ZINC FINGER DHHC DOMAIN CONTAINING PROTEIN"/>
    <property type="match status" value="1"/>
</dbReference>
<keyword evidence="3 7" id="KW-0812">Transmembrane</keyword>
<evidence type="ECO:0000313" key="11">
    <source>
        <dbReference type="Proteomes" id="UP001165085"/>
    </source>
</evidence>
<dbReference type="GO" id="GO:0019706">
    <property type="term" value="F:protein-cysteine S-palmitoyltransferase activity"/>
    <property type="evidence" value="ECO:0007669"/>
    <property type="project" value="UniProtKB-EC"/>
</dbReference>
<feature type="transmembrane region" description="Helical" evidence="7">
    <location>
        <begin position="158"/>
        <end position="177"/>
    </location>
</feature>
<sequence>MDAYSDTLKSRQVQPAIDPGTTGTYPQPPSPPSDEENQKETAPLSLEPTLSTHPFFATSPGLQDWRSEPVDLRLCCQGCGCDDDEPDPDFGCTLLTALLCKRAGRVGNMIVIKSSIQNDEPKLLCVYGPFWPVLFCLTWPLILGVSGYTFYRLLHLEAPFYIILPWCALTGVLCRFLHRVSSRDPGILPRYREAPEESWRWNSQADTYRPPGAIFDKECGVIVEDFDHVCPWTGTAIGGGNMPDFQGFVSMVCVMIIVDGICSSGAWQFW</sequence>
<evidence type="ECO:0000256" key="1">
    <source>
        <dbReference type="ARBA" id="ARBA00004141"/>
    </source>
</evidence>
<evidence type="ECO:0000256" key="6">
    <source>
        <dbReference type="ARBA" id="ARBA00023315"/>
    </source>
</evidence>
<evidence type="ECO:0000256" key="3">
    <source>
        <dbReference type="ARBA" id="ARBA00022692"/>
    </source>
</evidence>
<evidence type="ECO:0000256" key="4">
    <source>
        <dbReference type="ARBA" id="ARBA00022989"/>
    </source>
</evidence>
<keyword evidence="6 7" id="KW-0012">Acyltransferase</keyword>
<dbReference type="InterPro" id="IPR039859">
    <property type="entry name" value="PFA4/ZDH16/20/ERF2-like"/>
</dbReference>
<organism evidence="10 11">
    <name type="scientific">Triparma strigata</name>
    <dbReference type="NCBI Taxonomy" id="1606541"/>
    <lineage>
        <taxon>Eukaryota</taxon>
        <taxon>Sar</taxon>
        <taxon>Stramenopiles</taxon>
        <taxon>Ochrophyta</taxon>
        <taxon>Bolidophyceae</taxon>
        <taxon>Parmales</taxon>
        <taxon>Triparmaceae</taxon>
        <taxon>Triparma</taxon>
    </lineage>
</organism>
<dbReference type="GO" id="GO:0006612">
    <property type="term" value="P:protein targeting to membrane"/>
    <property type="evidence" value="ECO:0007669"/>
    <property type="project" value="TreeGrafter"/>
</dbReference>
<protein>
    <recommendedName>
        <fullName evidence="7">Palmitoyltransferase</fullName>
        <ecNumber evidence="7">2.3.1.225</ecNumber>
    </recommendedName>
</protein>
<evidence type="ECO:0000259" key="9">
    <source>
        <dbReference type="Pfam" id="PF01529"/>
    </source>
</evidence>
<comment type="caution">
    <text evidence="10">The sequence shown here is derived from an EMBL/GenBank/DDBJ whole genome shotgun (WGS) entry which is preliminary data.</text>
</comment>
<feature type="transmembrane region" description="Helical" evidence="7">
    <location>
        <begin position="248"/>
        <end position="269"/>
    </location>
</feature>
<evidence type="ECO:0000256" key="2">
    <source>
        <dbReference type="ARBA" id="ARBA00022679"/>
    </source>
</evidence>
<dbReference type="OrthoDB" id="36806at2759"/>
<dbReference type="Proteomes" id="UP001165085">
    <property type="component" value="Unassembled WGS sequence"/>
</dbReference>
<keyword evidence="4 7" id="KW-1133">Transmembrane helix</keyword>
<comment type="catalytic activity">
    <reaction evidence="7">
        <text>L-cysteinyl-[protein] + hexadecanoyl-CoA = S-hexadecanoyl-L-cysteinyl-[protein] + CoA</text>
        <dbReference type="Rhea" id="RHEA:36683"/>
        <dbReference type="Rhea" id="RHEA-COMP:10131"/>
        <dbReference type="Rhea" id="RHEA-COMP:11032"/>
        <dbReference type="ChEBI" id="CHEBI:29950"/>
        <dbReference type="ChEBI" id="CHEBI:57287"/>
        <dbReference type="ChEBI" id="CHEBI:57379"/>
        <dbReference type="ChEBI" id="CHEBI:74151"/>
        <dbReference type="EC" id="2.3.1.225"/>
    </reaction>
</comment>
<dbReference type="PANTHER" id="PTHR22883:SF203">
    <property type="entry name" value="PALMITOYLTRANSFERASE"/>
    <property type="match status" value="1"/>
</dbReference>
<keyword evidence="2 7" id="KW-0808">Transferase</keyword>
<dbReference type="EMBL" id="BRXY01000047">
    <property type="protein sequence ID" value="GMH57529.1"/>
    <property type="molecule type" value="Genomic_DNA"/>
</dbReference>
<feature type="domain" description="Palmitoyltransferase DHHC" evidence="9">
    <location>
        <begin position="199"/>
        <end position="260"/>
    </location>
</feature>
<evidence type="ECO:0000256" key="8">
    <source>
        <dbReference type="SAM" id="MobiDB-lite"/>
    </source>
</evidence>
<evidence type="ECO:0000256" key="5">
    <source>
        <dbReference type="ARBA" id="ARBA00023136"/>
    </source>
</evidence>
<dbReference type="InterPro" id="IPR001594">
    <property type="entry name" value="Palmitoyltrfase_DHHC"/>
</dbReference>
<dbReference type="GO" id="GO:0005783">
    <property type="term" value="C:endoplasmic reticulum"/>
    <property type="evidence" value="ECO:0007669"/>
    <property type="project" value="TreeGrafter"/>
</dbReference>
<keyword evidence="11" id="KW-1185">Reference proteome</keyword>
<name>A0A9W7DV69_9STRA</name>
<dbReference type="GO" id="GO:0016020">
    <property type="term" value="C:membrane"/>
    <property type="evidence" value="ECO:0007669"/>
    <property type="project" value="UniProtKB-SubCell"/>
</dbReference>
<comment type="similarity">
    <text evidence="7">Belongs to the DHHC palmitoyltransferase family.</text>
</comment>
<feature type="transmembrane region" description="Helical" evidence="7">
    <location>
        <begin position="123"/>
        <end position="146"/>
    </location>
</feature>